<evidence type="ECO:0000256" key="1">
    <source>
        <dbReference type="ARBA" id="ARBA00001946"/>
    </source>
</evidence>
<dbReference type="AlphaFoldDB" id="A0A0W8E2E7"/>
<proteinExistence type="inferred from homology"/>
<keyword evidence="6 11" id="KW-0413">Isomerase</keyword>
<keyword evidence="4" id="KW-0479">Metal-binding</keyword>
<dbReference type="InterPro" id="IPR005843">
    <property type="entry name" value="A-D-PHexomutase_C"/>
</dbReference>
<dbReference type="InterPro" id="IPR016055">
    <property type="entry name" value="A-D-PHexomutase_a/b/a-I/II/III"/>
</dbReference>
<dbReference type="PANTHER" id="PTHR43771">
    <property type="entry name" value="PHOSPHOMANNOMUTASE"/>
    <property type="match status" value="1"/>
</dbReference>
<dbReference type="InterPro" id="IPR005846">
    <property type="entry name" value="A-D-PHexomutase_a/b/a-III"/>
</dbReference>
<dbReference type="Pfam" id="PF02880">
    <property type="entry name" value="PGM_PMM_III"/>
    <property type="match status" value="1"/>
</dbReference>
<dbReference type="GO" id="GO:0046872">
    <property type="term" value="F:metal ion binding"/>
    <property type="evidence" value="ECO:0007669"/>
    <property type="project" value="UniProtKB-KW"/>
</dbReference>
<feature type="domain" description="Alpha-D-phosphohexomutase C-terminal" evidence="7">
    <location>
        <begin position="371"/>
        <end position="442"/>
    </location>
</feature>
<comment type="caution">
    <text evidence="11">The sequence shown here is derived from an EMBL/GenBank/DDBJ whole genome shotgun (WGS) entry which is preliminary data.</text>
</comment>
<dbReference type="InterPro" id="IPR036900">
    <property type="entry name" value="A-D-PHexomutase_C_sf"/>
</dbReference>
<dbReference type="Pfam" id="PF00408">
    <property type="entry name" value="PGM_PMM_IV"/>
    <property type="match status" value="1"/>
</dbReference>
<dbReference type="SUPFAM" id="SSF55957">
    <property type="entry name" value="Phosphoglucomutase, C-terminal domain"/>
    <property type="match status" value="1"/>
</dbReference>
<evidence type="ECO:0000313" key="11">
    <source>
        <dbReference type="EMBL" id="KUG02832.1"/>
    </source>
</evidence>
<dbReference type="GO" id="GO:0004615">
    <property type="term" value="F:phosphomannomutase activity"/>
    <property type="evidence" value="ECO:0007669"/>
    <property type="project" value="UniProtKB-EC"/>
</dbReference>
<dbReference type="EC" id="5.4.2.8" evidence="11"/>
<reference evidence="11" key="1">
    <citation type="journal article" date="2015" name="Proc. Natl. Acad. Sci. U.S.A.">
        <title>Networks of energetic and metabolic interactions define dynamics in microbial communities.</title>
        <authorList>
            <person name="Embree M."/>
            <person name="Liu J.K."/>
            <person name="Al-Bassam M.M."/>
            <person name="Zengler K."/>
        </authorList>
    </citation>
    <scope>NUCLEOTIDE SEQUENCE</scope>
</reference>
<evidence type="ECO:0000259" key="9">
    <source>
        <dbReference type="Pfam" id="PF02879"/>
    </source>
</evidence>
<sequence>MIKHNIFRLYDVRGVVGEDLTEEAVYKIARALASRAVSRGHKKIVLGRDNRMSSPRLRDITVQALLETGCDIVDLGVVITPIFYFAARHLNIEAGIMITASHNSSEYNGFKMLLGETTIYGEEIQEIRQMAERGDFHSDPDGGSLIELSIVDDYMEMVKDKIKLGPKKLKVVVDCGSGTASLFAPRLFRELGCQVVELYCESDPTFPHHHPDPVAVENCQDLIQVVKQEQADLGIGLDGDGDRLGVVDREGNIIWGDMLMILFWREILPHHPGIECIVEVKCSQSLIDEISRLGGKPLLYKTGHSLIKGKMKETGAIFTGEMSGHMFFADEYYGYDDALYAAARLLRILSYSDQDLTELLADVNKYYTTPEIRVKSTDEDKFRVVEEVLRHFRPLYEVLDIDGARILFPEGWGLVRASNTGPELIVRCEGSTPEALEKIIGELFGFLESLGIRMKV</sequence>
<evidence type="ECO:0000259" key="10">
    <source>
        <dbReference type="Pfam" id="PF02880"/>
    </source>
</evidence>
<evidence type="ECO:0000256" key="3">
    <source>
        <dbReference type="ARBA" id="ARBA00022553"/>
    </source>
</evidence>
<dbReference type="Pfam" id="PF02878">
    <property type="entry name" value="PGM_PMM_I"/>
    <property type="match status" value="1"/>
</dbReference>
<keyword evidence="3" id="KW-0597">Phosphoprotein</keyword>
<dbReference type="EMBL" id="LNQE01001907">
    <property type="protein sequence ID" value="KUG02832.1"/>
    <property type="molecule type" value="Genomic_DNA"/>
</dbReference>
<dbReference type="Gene3D" id="3.40.120.10">
    <property type="entry name" value="Alpha-D-Glucose-1,6-Bisphosphate, subunit A, domain 3"/>
    <property type="match status" value="3"/>
</dbReference>
<organism evidence="11">
    <name type="scientific">hydrocarbon metagenome</name>
    <dbReference type="NCBI Taxonomy" id="938273"/>
    <lineage>
        <taxon>unclassified sequences</taxon>
        <taxon>metagenomes</taxon>
        <taxon>ecological metagenomes</taxon>
    </lineage>
</organism>
<gene>
    <name evidence="11" type="ORF">ASZ90_019765</name>
</gene>
<dbReference type="Pfam" id="PF02879">
    <property type="entry name" value="PGM_PMM_II"/>
    <property type="match status" value="1"/>
</dbReference>
<evidence type="ECO:0000256" key="5">
    <source>
        <dbReference type="ARBA" id="ARBA00022842"/>
    </source>
</evidence>
<feature type="domain" description="Alpha-D-phosphohexomutase alpha/beta/alpha" evidence="10">
    <location>
        <begin position="255"/>
        <end position="366"/>
    </location>
</feature>
<dbReference type="InterPro" id="IPR005845">
    <property type="entry name" value="A-D-PHexomutase_a/b/a-II"/>
</dbReference>
<dbReference type="PANTHER" id="PTHR43771:SF2">
    <property type="entry name" value="PHOSPHOMANNOMUTASE_PHOSPHOGLUCOMUTASE"/>
    <property type="match status" value="1"/>
</dbReference>
<dbReference type="GO" id="GO:0005975">
    <property type="term" value="P:carbohydrate metabolic process"/>
    <property type="evidence" value="ECO:0007669"/>
    <property type="project" value="InterPro"/>
</dbReference>
<dbReference type="SUPFAM" id="SSF53738">
    <property type="entry name" value="Phosphoglucomutase, first 3 domains"/>
    <property type="match status" value="3"/>
</dbReference>
<protein>
    <submittedName>
        <fullName evidence="11">Phosphomannomutase</fullName>
        <ecNumber evidence="11">5.4.2.8</ecNumber>
    </submittedName>
</protein>
<feature type="domain" description="Alpha-D-phosphohexomutase alpha/beta/alpha" evidence="8">
    <location>
        <begin position="5"/>
        <end position="136"/>
    </location>
</feature>
<dbReference type="InterPro" id="IPR005844">
    <property type="entry name" value="A-D-PHexomutase_a/b/a-I"/>
</dbReference>
<evidence type="ECO:0000256" key="2">
    <source>
        <dbReference type="ARBA" id="ARBA00010231"/>
    </source>
</evidence>
<evidence type="ECO:0000256" key="4">
    <source>
        <dbReference type="ARBA" id="ARBA00022723"/>
    </source>
</evidence>
<dbReference type="CDD" id="cd03089">
    <property type="entry name" value="PMM_PGM"/>
    <property type="match status" value="1"/>
</dbReference>
<keyword evidence="5" id="KW-0460">Magnesium</keyword>
<feature type="domain" description="Alpha-D-phosphohexomutase alpha/beta/alpha" evidence="9">
    <location>
        <begin position="152"/>
        <end position="251"/>
    </location>
</feature>
<evidence type="ECO:0000256" key="6">
    <source>
        <dbReference type="ARBA" id="ARBA00023235"/>
    </source>
</evidence>
<dbReference type="InterPro" id="IPR005841">
    <property type="entry name" value="Alpha-D-phosphohexomutase_SF"/>
</dbReference>
<evidence type="ECO:0000259" key="7">
    <source>
        <dbReference type="Pfam" id="PF00408"/>
    </source>
</evidence>
<accession>A0A0W8E2E7</accession>
<evidence type="ECO:0000259" key="8">
    <source>
        <dbReference type="Pfam" id="PF02878"/>
    </source>
</evidence>
<name>A0A0W8E2E7_9ZZZZ</name>
<dbReference type="Gene3D" id="3.30.310.50">
    <property type="entry name" value="Alpha-D-phosphohexomutase, C-terminal domain"/>
    <property type="match status" value="1"/>
</dbReference>
<comment type="cofactor">
    <cofactor evidence="1">
        <name>Mg(2+)</name>
        <dbReference type="ChEBI" id="CHEBI:18420"/>
    </cofactor>
</comment>
<dbReference type="PRINTS" id="PR00509">
    <property type="entry name" value="PGMPMM"/>
</dbReference>
<comment type="similarity">
    <text evidence="2">Belongs to the phosphohexose mutase family.</text>
</comment>